<dbReference type="InterPro" id="IPR014710">
    <property type="entry name" value="RmlC-like_jellyroll"/>
</dbReference>
<dbReference type="Gene3D" id="2.60.120.10">
    <property type="entry name" value="Jelly Rolls"/>
    <property type="match status" value="1"/>
</dbReference>
<dbReference type="AlphaFoldDB" id="A0A147IIM4"/>
<reference evidence="1 2" key="1">
    <citation type="journal article" date="2016" name="Front. Microbiol.">
        <title>Genomic Resource of Rice Seed Associated Bacteria.</title>
        <authorList>
            <person name="Midha S."/>
            <person name="Bansal K."/>
            <person name="Sharma S."/>
            <person name="Kumar N."/>
            <person name="Patil P.P."/>
            <person name="Chaudhry V."/>
            <person name="Patil P.B."/>
        </authorList>
    </citation>
    <scope>NUCLEOTIDE SEQUENCE [LARGE SCALE GENOMIC DNA]</scope>
    <source>
        <strain evidence="1 2">SB4</strain>
    </source>
</reference>
<organism evidence="1 2">
    <name type="scientific">Sphingomonas sanguinis</name>
    <dbReference type="NCBI Taxonomy" id="33051"/>
    <lineage>
        <taxon>Bacteria</taxon>
        <taxon>Pseudomonadati</taxon>
        <taxon>Pseudomonadota</taxon>
        <taxon>Alphaproteobacteria</taxon>
        <taxon>Sphingomonadales</taxon>
        <taxon>Sphingomonadaceae</taxon>
        <taxon>Sphingomonas</taxon>
    </lineage>
</organism>
<sequence>VYQLVGEAGDLLSVPHGVKHWFDGGPEADFTCIRLFTNQEGWVAHFTGDAISDAFQKYEIAA</sequence>
<name>A0A147IIM4_9SPHN</name>
<dbReference type="InterPro" id="IPR004313">
    <property type="entry name" value="ARD"/>
</dbReference>
<feature type="non-terminal residue" evidence="1">
    <location>
        <position position="1"/>
    </location>
</feature>
<dbReference type="SUPFAM" id="SSF51182">
    <property type="entry name" value="RmlC-like cupins"/>
    <property type="match status" value="1"/>
</dbReference>
<gene>
    <name evidence="1" type="ORF">SB4_18850</name>
</gene>
<dbReference type="InterPro" id="IPR011051">
    <property type="entry name" value="RmlC_Cupin_sf"/>
</dbReference>
<evidence type="ECO:0000313" key="2">
    <source>
        <dbReference type="Proteomes" id="UP000074072"/>
    </source>
</evidence>
<proteinExistence type="predicted"/>
<keyword evidence="1" id="KW-0560">Oxidoreductase</keyword>
<dbReference type="EMBL" id="LDTE01000225">
    <property type="protein sequence ID" value="KTT92042.1"/>
    <property type="molecule type" value="Genomic_DNA"/>
</dbReference>
<dbReference type="Proteomes" id="UP000074072">
    <property type="component" value="Unassembled WGS sequence"/>
</dbReference>
<dbReference type="PATRIC" id="fig|33051.4.peg.1584"/>
<evidence type="ECO:0000313" key="1">
    <source>
        <dbReference type="EMBL" id="KTT92042.1"/>
    </source>
</evidence>
<protein>
    <submittedName>
        <fullName evidence="1">Acireductone dioxygenase</fullName>
    </submittedName>
</protein>
<dbReference type="GO" id="GO:0010309">
    <property type="term" value="F:acireductone dioxygenase [iron(II)-requiring] activity"/>
    <property type="evidence" value="ECO:0007669"/>
    <property type="project" value="InterPro"/>
</dbReference>
<dbReference type="Pfam" id="PF03079">
    <property type="entry name" value="ARD"/>
    <property type="match status" value="1"/>
</dbReference>
<accession>A0A147IIM4</accession>
<keyword evidence="1" id="KW-0223">Dioxygenase</keyword>
<comment type="caution">
    <text evidence="1">The sequence shown here is derived from an EMBL/GenBank/DDBJ whole genome shotgun (WGS) entry which is preliminary data.</text>
</comment>